<evidence type="ECO:0000313" key="3">
    <source>
        <dbReference type="EMBL" id="AYG04187.1"/>
    </source>
</evidence>
<reference evidence="3 4" key="1">
    <citation type="submission" date="2018-09" db="EMBL/GenBank/DDBJ databases">
        <title>Genome sequencing of strain 2DFW10M-5.</title>
        <authorList>
            <person name="Heo J."/>
            <person name="Kim S.-J."/>
            <person name="Kwon S.-W."/>
        </authorList>
    </citation>
    <scope>NUCLEOTIDE SEQUENCE [LARGE SCALE GENOMIC DNA]</scope>
    <source>
        <strain evidence="3 4">2DFW10M-5</strain>
    </source>
</reference>
<dbReference type="Pfam" id="PF04892">
    <property type="entry name" value="VanZ"/>
    <property type="match status" value="1"/>
</dbReference>
<name>A0A387BTB6_9MICO</name>
<keyword evidence="1" id="KW-1133">Transmembrane helix</keyword>
<feature type="transmembrane region" description="Helical" evidence="1">
    <location>
        <begin position="118"/>
        <end position="139"/>
    </location>
</feature>
<dbReference type="PANTHER" id="PTHR36834:SF1">
    <property type="entry name" value="INTEGRAL MEMBRANE PROTEIN"/>
    <property type="match status" value="1"/>
</dbReference>
<feature type="domain" description="VanZ-like" evidence="2">
    <location>
        <begin position="61"/>
        <end position="133"/>
    </location>
</feature>
<gene>
    <name evidence="3" type="ORF">D7I44_12025</name>
</gene>
<keyword evidence="1" id="KW-0812">Transmembrane</keyword>
<evidence type="ECO:0000313" key="4">
    <source>
        <dbReference type="Proteomes" id="UP000275069"/>
    </source>
</evidence>
<dbReference type="Proteomes" id="UP000275069">
    <property type="component" value="Chromosome"/>
</dbReference>
<dbReference type="EMBL" id="CP032624">
    <property type="protein sequence ID" value="AYG04187.1"/>
    <property type="molecule type" value="Genomic_DNA"/>
</dbReference>
<evidence type="ECO:0000259" key="2">
    <source>
        <dbReference type="Pfam" id="PF04892"/>
    </source>
</evidence>
<sequence length="152" mass="16039">MSSFVRRMAVAALGVVLLVVAGIVLWPTHPNASWLFGDADRLLTPLVGDGLPGILLHFGALELAANIAMFVPLGFLGTLALPRRGWWVAPVACFALSVTIEMTQLLLLPDRTFSLRDIVGNTLGGLLGTVLAAAARGIAGAVTRRRRSTAVE</sequence>
<feature type="transmembrane region" description="Helical" evidence="1">
    <location>
        <begin position="86"/>
        <end position="106"/>
    </location>
</feature>
<organism evidence="3 4">
    <name type="scientific">Gryllotalpicola protaetiae</name>
    <dbReference type="NCBI Taxonomy" id="2419771"/>
    <lineage>
        <taxon>Bacteria</taxon>
        <taxon>Bacillati</taxon>
        <taxon>Actinomycetota</taxon>
        <taxon>Actinomycetes</taxon>
        <taxon>Micrococcales</taxon>
        <taxon>Microbacteriaceae</taxon>
        <taxon>Gryllotalpicola</taxon>
    </lineage>
</organism>
<dbReference type="PANTHER" id="PTHR36834">
    <property type="entry name" value="MEMBRANE PROTEIN-RELATED"/>
    <property type="match status" value="1"/>
</dbReference>
<accession>A0A387BTB6</accession>
<proteinExistence type="predicted"/>
<keyword evidence="1" id="KW-0472">Membrane</keyword>
<evidence type="ECO:0000256" key="1">
    <source>
        <dbReference type="SAM" id="Phobius"/>
    </source>
</evidence>
<keyword evidence="4" id="KW-1185">Reference proteome</keyword>
<dbReference type="AlphaFoldDB" id="A0A387BTB6"/>
<dbReference type="KEGG" id="gry:D7I44_12025"/>
<dbReference type="InterPro" id="IPR053150">
    <property type="entry name" value="Teicoplanin_resist-assoc"/>
</dbReference>
<dbReference type="InterPro" id="IPR006976">
    <property type="entry name" value="VanZ-like"/>
</dbReference>
<dbReference type="OrthoDB" id="3787741at2"/>
<feature type="transmembrane region" description="Helical" evidence="1">
    <location>
        <begin position="54"/>
        <end position="79"/>
    </location>
</feature>
<dbReference type="RefSeq" id="WP_120789717.1">
    <property type="nucleotide sequence ID" value="NZ_CP032624.1"/>
</dbReference>
<protein>
    <submittedName>
        <fullName evidence="3">VanZ family protein</fullName>
    </submittedName>
</protein>